<keyword evidence="2" id="KW-1185">Reference proteome</keyword>
<comment type="caution">
    <text evidence="1">The sequence shown here is derived from an EMBL/GenBank/DDBJ whole genome shotgun (WGS) entry which is preliminary data.</text>
</comment>
<sequence length="71" mass="8584">MLQAQIDFQVHRHLGPSMEEVKDFFCEKGYPVEEGEVFYFYYQSMDWRNERGNDVTDWKAAASDWLWNLDN</sequence>
<gene>
    <name evidence="1" type="ORF">J0A69_16235</name>
</gene>
<evidence type="ECO:0000313" key="2">
    <source>
        <dbReference type="Proteomes" id="UP000664480"/>
    </source>
</evidence>
<evidence type="ECO:0000313" key="1">
    <source>
        <dbReference type="EMBL" id="MBN7816994.1"/>
    </source>
</evidence>
<name>A0ABS3CIR3_9BACT</name>
<dbReference type="RefSeq" id="WP_206587643.1">
    <property type="nucleotide sequence ID" value="NZ_JAFKCU010000003.1"/>
</dbReference>
<organism evidence="1 2">
    <name type="scientific">Algoriphagus pacificus</name>
    <dbReference type="NCBI Taxonomy" id="2811234"/>
    <lineage>
        <taxon>Bacteria</taxon>
        <taxon>Pseudomonadati</taxon>
        <taxon>Bacteroidota</taxon>
        <taxon>Cytophagia</taxon>
        <taxon>Cytophagales</taxon>
        <taxon>Cyclobacteriaceae</taxon>
        <taxon>Algoriphagus</taxon>
    </lineage>
</organism>
<dbReference type="Proteomes" id="UP000664480">
    <property type="component" value="Unassembled WGS sequence"/>
</dbReference>
<accession>A0ABS3CIR3</accession>
<proteinExistence type="predicted"/>
<reference evidence="1 2" key="1">
    <citation type="submission" date="2021-03" db="EMBL/GenBank/DDBJ databases">
        <title>novel species isolated from a fishpond in China.</title>
        <authorList>
            <person name="Lu H."/>
            <person name="Cai Z."/>
        </authorList>
    </citation>
    <scope>NUCLEOTIDE SEQUENCE [LARGE SCALE GENOMIC DNA]</scope>
    <source>
        <strain evidence="1 2">YJ13C</strain>
    </source>
</reference>
<protein>
    <submittedName>
        <fullName evidence="1">Uncharacterized protein</fullName>
    </submittedName>
</protein>
<dbReference type="EMBL" id="JAFKCU010000003">
    <property type="protein sequence ID" value="MBN7816994.1"/>
    <property type="molecule type" value="Genomic_DNA"/>
</dbReference>